<dbReference type="Gene3D" id="3.30.460.10">
    <property type="entry name" value="Beta Polymerase, domain 2"/>
    <property type="match status" value="1"/>
</dbReference>
<dbReference type="SUPFAM" id="SSF81301">
    <property type="entry name" value="Nucleotidyltransferase"/>
    <property type="match status" value="1"/>
</dbReference>
<evidence type="ECO:0000313" key="14">
    <source>
        <dbReference type="EMBL" id="MBI9114926.1"/>
    </source>
</evidence>
<keyword evidence="4" id="KW-0548">Nucleotidyltransferase</keyword>
<dbReference type="RefSeq" id="WP_198733491.1">
    <property type="nucleotide sequence ID" value="NZ_JAEINH010000005.1"/>
</dbReference>
<dbReference type="PANTHER" id="PTHR47545:SF1">
    <property type="entry name" value="MULTIFUNCTIONAL CCA PROTEIN"/>
    <property type="match status" value="1"/>
</dbReference>
<keyword evidence="15" id="KW-1185">Reference proteome</keyword>
<keyword evidence="7" id="KW-0692">RNA repair</keyword>
<dbReference type="GO" id="GO:0046872">
    <property type="term" value="F:metal ion binding"/>
    <property type="evidence" value="ECO:0007669"/>
    <property type="project" value="UniProtKB-KW"/>
</dbReference>
<keyword evidence="8" id="KW-0067">ATP-binding</keyword>
<dbReference type="GO" id="GO:0016779">
    <property type="term" value="F:nucleotidyltransferase activity"/>
    <property type="evidence" value="ECO:0007669"/>
    <property type="project" value="UniProtKB-KW"/>
</dbReference>
<dbReference type="GO" id="GO:0042245">
    <property type="term" value="P:RNA repair"/>
    <property type="evidence" value="ECO:0007669"/>
    <property type="project" value="UniProtKB-KW"/>
</dbReference>
<evidence type="ECO:0000256" key="8">
    <source>
        <dbReference type="ARBA" id="ARBA00022840"/>
    </source>
</evidence>
<dbReference type="PANTHER" id="PTHR47545">
    <property type="entry name" value="MULTIFUNCTIONAL CCA PROTEIN"/>
    <property type="match status" value="1"/>
</dbReference>
<evidence type="ECO:0000256" key="6">
    <source>
        <dbReference type="ARBA" id="ARBA00022741"/>
    </source>
</evidence>
<dbReference type="InterPro" id="IPR050124">
    <property type="entry name" value="tRNA_CCA-adding_enzyme"/>
</dbReference>
<dbReference type="NCBIfam" id="TIGR00277">
    <property type="entry name" value="HDIG"/>
    <property type="match status" value="1"/>
</dbReference>
<feature type="region of interest" description="Disordered" evidence="12">
    <location>
        <begin position="1"/>
        <end position="23"/>
    </location>
</feature>
<dbReference type="InterPro" id="IPR006675">
    <property type="entry name" value="HDIG_dom"/>
</dbReference>
<evidence type="ECO:0000256" key="2">
    <source>
        <dbReference type="ARBA" id="ARBA00022679"/>
    </source>
</evidence>
<evidence type="ECO:0000256" key="12">
    <source>
        <dbReference type="SAM" id="MobiDB-lite"/>
    </source>
</evidence>
<keyword evidence="5" id="KW-0479">Metal-binding</keyword>
<evidence type="ECO:0000256" key="11">
    <source>
        <dbReference type="RuleBase" id="RU003953"/>
    </source>
</evidence>
<comment type="similarity">
    <text evidence="11">Belongs to the tRNA nucleotidyltransferase/poly(A) polymerase family.</text>
</comment>
<comment type="caution">
    <text evidence="14">The sequence shown here is derived from an EMBL/GenBank/DDBJ whole genome shotgun (WGS) entry which is preliminary data.</text>
</comment>
<accession>A0A934MB49</accession>
<evidence type="ECO:0000256" key="9">
    <source>
        <dbReference type="ARBA" id="ARBA00022842"/>
    </source>
</evidence>
<dbReference type="InterPro" id="IPR003607">
    <property type="entry name" value="HD/PDEase_dom"/>
</dbReference>
<dbReference type="EMBL" id="JAEINH010000005">
    <property type="protein sequence ID" value="MBI9114926.1"/>
    <property type="molecule type" value="Genomic_DNA"/>
</dbReference>
<sequence length="479" mass="51125">MTTRDTSDDSPAPARTAARSGSVRRVGAAVPVTGAASRLLDAIRSAGGRGYLVGGCVRDALLEPGERPKDVDIEVHGLPLEALAPALARVARVDEVGRAFSVLTVTTGGESFDVSLPRGGQTPPSGDGRSRDDDLLAEASRHRDYTVNALMFDPRTGEVVDCWGGLDDLHAGVLRHTSSSFDDDPVRVLRGARLSARFGFTMAPSTVEASRHLNHRFPSLPTERVWNEWFLMAATARRPSAWLDVLEETGWIGHVPELAVLRGIPQDVRWHPEGDVLEHTRLASDVAARLADDAGLTGVDRAVVVLATMLHDVGKATHTQRRADGRITSHGHDEAGRAIAARFLARIGAPRSITARILPLVREHMVATSVREPTPAAVRRLARRLSPATMDEWALVVSGDRGGRGTASAPGDTGRWLELADAAGARDRPAPPLLSGRHLIAAGMPPGPAFSTVLDAALVAQDAGVFTTEEGALEWLARR</sequence>
<comment type="cofactor">
    <cofactor evidence="1">
        <name>Mg(2+)</name>
        <dbReference type="ChEBI" id="CHEBI:18420"/>
    </cofactor>
</comment>
<dbReference type="Pfam" id="PF01966">
    <property type="entry name" value="HD"/>
    <property type="match status" value="1"/>
</dbReference>
<dbReference type="PROSITE" id="PS51831">
    <property type="entry name" value="HD"/>
    <property type="match status" value="1"/>
</dbReference>
<name>A0A934MB49_9MICO</name>
<dbReference type="InterPro" id="IPR043519">
    <property type="entry name" value="NT_sf"/>
</dbReference>
<feature type="region of interest" description="Disordered" evidence="12">
    <location>
        <begin position="111"/>
        <end position="133"/>
    </location>
</feature>
<dbReference type="InterPro" id="IPR002646">
    <property type="entry name" value="PolA_pol_head_dom"/>
</dbReference>
<keyword evidence="9" id="KW-0460">Magnesium</keyword>
<keyword evidence="6" id="KW-0547">Nucleotide-binding</keyword>
<dbReference type="GO" id="GO:0003723">
    <property type="term" value="F:RNA binding"/>
    <property type="evidence" value="ECO:0007669"/>
    <property type="project" value="UniProtKB-KW"/>
</dbReference>
<dbReference type="InterPro" id="IPR006674">
    <property type="entry name" value="HD_domain"/>
</dbReference>
<proteinExistence type="inferred from homology"/>
<evidence type="ECO:0000256" key="4">
    <source>
        <dbReference type="ARBA" id="ARBA00022695"/>
    </source>
</evidence>
<feature type="domain" description="HD" evidence="13">
    <location>
        <begin position="276"/>
        <end position="388"/>
    </location>
</feature>
<evidence type="ECO:0000259" key="13">
    <source>
        <dbReference type="PROSITE" id="PS51831"/>
    </source>
</evidence>
<dbReference type="AlphaFoldDB" id="A0A934MB49"/>
<protein>
    <submittedName>
        <fullName evidence="14">CCA tRNA nucleotidyltransferase</fullName>
    </submittedName>
</protein>
<dbReference type="Pfam" id="PF01743">
    <property type="entry name" value="PolyA_pol"/>
    <property type="match status" value="1"/>
</dbReference>
<dbReference type="Pfam" id="PF12627">
    <property type="entry name" value="PolyA_pol_RNAbd"/>
    <property type="match status" value="1"/>
</dbReference>
<evidence type="ECO:0000256" key="1">
    <source>
        <dbReference type="ARBA" id="ARBA00001946"/>
    </source>
</evidence>
<evidence type="ECO:0000313" key="15">
    <source>
        <dbReference type="Proteomes" id="UP000602087"/>
    </source>
</evidence>
<evidence type="ECO:0000256" key="10">
    <source>
        <dbReference type="ARBA" id="ARBA00022884"/>
    </source>
</evidence>
<dbReference type="SUPFAM" id="SSF81891">
    <property type="entry name" value="Poly A polymerase C-terminal region-like"/>
    <property type="match status" value="1"/>
</dbReference>
<dbReference type="Proteomes" id="UP000602087">
    <property type="component" value="Unassembled WGS sequence"/>
</dbReference>
<gene>
    <name evidence="14" type="ORF">JAV76_07865</name>
</gene>
<organism evidence="14 15">
    <name type="scientific">Sanguibacter suaedae</name>
    <dbReference type="NCBI Taxonomy" id="2795737"/>
    <lineage>
        <taxon>Bacteria</taxon>
        <taxon>Bacillati</taxon>
        <taxon>Actinomycetota</taxon>
        <taxon>Actinomycetes</taxon>
        <taxon>Micrococcales</taxon>
        <taxon>Sanguibacteraceae</taxon>
        <taxon>Sanguibacter</taxon>
    </lineage>
</organism>
<evidence type="ECO:0000256" key="3">
    <source>
        <dbReference type="ARBA" id="ARBA00022694"/>
    </source>
</evidence>
<dbReference type="CDD" id="cd00077">
    <property type="entry name" value="HDc"/>
    <property type="match status" value="1"/>
</dbReference>
<dbReference type="GO" id="GO:0005524">
    <property type="term" value="F:ATP binding"/>
    <property type="evidence" value="ECO:0007669"/>
    <property type="project" value="UniProtKB-KW"/>
</dbReference>
<dbReference type="Gene3D" id="1.10.3090.10">
    <property type="entry name" value="cca-adding enzyme, domain 2"/>
    <property type="match status" value="1"/>
</dbReference>
<evidence type="ECO:0000256" key="7">
    <source>
        <dbReference type="ARBA" id="ARBA00022800"/>
    </source>
</evidence>
<dbReference type="CDD" id="cd05398">
    <property type="entry name" value="NT_ClassII-CCAase"/>
    <property type="match status" value="1"/>
</dbReference>
<evidence type="ECO:0000256" key="5">
    <source>
        <dbReference type="ARBA" id="ARBA00022723"/>
    </source>
</evidence>
<keyword evidence="2 11" id="KW-0808">Transferase</keyword>
<keyword evidence="10 11" id="KW-0694">RNA-binding</keyword>
<dbReference type="InterPro" id="IPR032828">
    <property type="entry name" value="PolyA_RNA-bd"/>
</dbReference>
<keyword evidence="3" id="KW-0819">tRNA processing</keyword>
<reference evidence="14" key="1">
    <citation type="submission" date="2020-12" db="EMBL/GenBank/DDBJ databases">
        <title>Sanguibacter suaedae sp. nov., isolated from Suaeda aralocaspica.</title>
        <authorList>
            <person name="Ma Q."/>
        </authorList>
    </citation>
    <scope>NUCLEOTIDE SEQUENCE</scope>
    <source>
        <strain evidence="14">YZGR15</strain>
    </source>
</reference>
<dbReference type="GO" id="GO:0008033">
    <property type="term" value="P:tRNA processing"/>
    <property type="evidence" value="ECO:0007669"/>
    <property type="project" value="UniProtKB-KW"/>
</dbReference>